<evidence type="ECO:0000313" key="4">
    <source>
        <dbReference type="Proteomes" id="UP000650616"/>
    </source>
</evidence>
<sequence length="140" mass="16149">MSKIYLDANIIIDLILESREFHNEIFNLLKEHISNNGIIATSNLNLNTIFFIVADRAKRYEAAKSFLKTVINSKSWEIYDINLDDIRLAVDMMDENDGADFEDLQQYIAAKNSGCDLIITNDKDFLNFDIKVKRTNPNIK</sequence>
<dbReference type="InterPro" id="IPR002716">
    <property type="entry name" value="PIN_dom"/>
</dbReference>
<reference evidence="2 5" key="2">
    <citation type="submission" date="2020-10" db="EMBL/GenBank/DDBJ databases">
        <title>Campylobacter californiensis sp. nov. isolated from cattle and feral swine in California.</title>
        <authorList>
            <person name="Miller W.G."/>
        </authorList>
    </citation>
    <scope>NUCLEOTIDE SEQUENCE [LARGE SCALE GENOMIC DNA]</scope>
    <source>
        <strain evidence="2 5">RM12919</strain>
    </source>
</reference>
<dbReference type="CDD" id="cd09854">
    <property type="entry name" value="PIN_VapC-like"/>
    <property type="match status" value="1"/>
</dbReference>
<organism evidence="3 4">
    <name type="scientific">Campylobacter californiensis</name>
    <dbReference type="NCBI Taxonomy" id="1032243"/>
    <lineage>
        <taxon>Bacteria</taxon>
        <taxon>Pseudomonadati</taxon>
        <taxon>Campylobacterota</taxon>
        <taxon>Epsilonproteobacteria</taxon>
        <taxon>Campylobacterales</taxon>
        <taxon>Campylobacteraceae</taxon>
        <taxon>Campylobacter</taxon>
    </lineage>
</organism>
<evidence type="ECO:0000313" key="3">
    <source>
        <dbReference type="EMBL" id="MBE3608867.1"/>
    </source>
</evidence>
<accession>A0AAW3ZVE5</accession>
<gene>
    <name evidence="2" type="ORF">CCAL12919_09045</name>
    <name evidence="3" type="ORF">CCAL9337_09080</name>
</gene>
<evidence type="ECO:0000259" key="1">
    <source>
        <dbReference type="Pfam" id="PF01850"/>
    </source>
</evidence>
<dbReference type="Pfam" id="PF01850">
    <property type="entry name" value="PIN"/>
    <property type="match status" value="1"/>
</dbReference>
<evidence type="ECO:0000313" key="5">
    <source>
        <dbReference type="Proteomes" id="UP001318760"/>
    </source>
</evidence>
<comment type="caution">
    <text evidence="3">The sequence shown here is derived from an EMBL/GenBank/DDBJ whole genome shotgun (WGS) entry which is preliminary data.</text>
</comment>
<dbReference type="Gene3D" id="3.40.50.1010">
    <property type="entry name" value="5'-nuclease"/>
    <property type="match status" value="1"/>
</dbReference>
<dbReference type="Proteomes" id="UP001318760">
    <property type="component" value="Unassembled WGS sequence"/>
</dbReference>
<proteinExistence type="predicted"/>
<dbReference type="AlphaFoldDB" id="A0AAW3ZVE5"/>
<dbReference type="RefSeq" id="WP_170017256.1">
    <property type="nucleotide sequence ID" value="NZ_CP012545.1"/>
</dbReference>
<dbReference type="EMBL" id="JADBHS010000026">
    <property type="protein sequence ID" value="MBE2987251.1"/>
    <property type="molecule type" value="Genomic_DNA"/>
</dbReference>
<dbReference type="Proteomes" id="UP000650616">
    <property type="component" value="Unassembled WGS sequence"/>
</dbReference>
<feature type="domain" description="PIN" evidence="1">
    <location>
        <begin position="4"/>
        <end position="129"/>
    </location>
</feature>
<dbReference type="SUPFAM" id="SSF88723">
    <property type="entry name" value="PIN domain-like"/>
    <property type="match status" value="1"/>
</dbReference>
<reference evidence="3 4" key="1">
    <citation type="submission" date="2015-08" db="EMBL/GenBank/DDBJ databases">
        <title>Comparative genomics of the Campylobacter concisus group.</title>
        <authorList>
            <person name="Yee E."/>
            <person name="Chapman M.H."/>
            <person name="Huynh S."/>
            <person name="Bono J.L."/>
            <person name="On S.L."/>
            <person name="St Leger J."/>
            <person name="Foster G."/>
            <person name="Parker C.T."/>
            <person name="Miller W.G."/>
        </authorList>
    </citation>
    <scope>NUCLEOTIDE SEQUENCE [LARGE SCALE GENOMIC DNA]</scope>
    <source>
        <strain evidence="3 4">RM9337</strain>
    </source>
</reference>
<name>A0AAW3ZVE5_9BACT</name>
<dbReference type="InterPro" id="IPR029060">
    <property type="entry name" value="PIN-like_dom_sf"/>
</dbReference>
<protein>
    <submittedName>
        <fullName evidence="3">Type II toxin-antitoxin system VapC family toxin</fullName>
    </submittedName>
</protein>
<dbReference type="EMBL" id="LIWG01000018">
    <property type="protein sequence ID" value="MBE3608867.1"/>
    <property type="molecule type" value="Genomic_DNA"/>
</dbReference>
<evidence type="ECO:0000313" key="2">
    <source>
        <dbReference type="EMBL" id="MBE2987251.1"/>
    </source>
</evidence>
<keyword evidence="4" id="KW-1185">Reference proteome</keyword>